<dbReference type="Gene3D" id="3.30.70.270">
    <property type="match status" value="1"/>
</dbReference>
<dbReference type="InterPro" id="IPR029016">
    <property type="entry name" value="GAF-like_dom_sf"/>
</dbReference>
<keyword evidence="5" id="KW-0472">Membrane</keyword>
<evidence type="ECO:0000313" key="8">
    <source>
        <dbReference type="EMBL" id="MBV4552014.1"/>
    </source>
</evidence>
<evidence type="ECO:0000256" key="4">
    <source>
        <dbReference type="ARBA" id="ARBA00034247"/>
    </source>
</evidence>
<dbReference type="InterPro" id="IPR000160">
    <property type="entry name" value="GGDEF_dom"/>
</dbReference>
<sequence length="570" mass="62511">MPDRKASLLFAAGAATFVMAVTAAVGPITLFWTNETRLERNVVEVQIDRIRNVQGLLVDAETGERGYALTEKDIFLQPYYIAVSQLPSALKSLRLSYQGDPAEEVGRVEEFIRHAELKMVHLDRVVKLVSLHGNDAAEEEVTAGGGKDLMDVVRTIGAELIIDETKELAALERQLLSNIRWAVAISIASFIVTLGLGRFIYVSMRRSVRRQSESAAAAILASDQLSQSLERLKRRNGEIGLLADMARLLQTELSQMEILQLASTYCQRLIPASEGEFFLYRNSADVLQHAASWGRAEEKGADVMLNPKDCWAIRRGRSHLTEHHRDLCCPHYPAASSDTEQVTDCCLPLMAYGEILGLLHIRQVGLRDLAEEGLQVAEAVAEQTALALANGRMRQVLETQSIKDPLTGLYNRRFMDETLKRELARSERNGSCLSVIMLDLDNFKQLNDSYGHAAGDAVLRAVSALIVQSLRSSDIACRFGGEELIVILPECSAEVAASRAEAIRASLEETSLTDHGQTFTVSASFGVASTETSGADQGTLLKAADSALYAAKRLGKNRVESWPVRKVGAV</sequence>
<dbReference type="RefSeq" id="WP_186642722.1">
    <property type="nucleotide sequence ID" value="NZ_JABWQX020000001.1"/>
</dbReference>
<dbReference type="GO" id="GO:0005886">
    <property type="term" value="C:plasma membrane"/>
    <property type="evidence" value="ECO:0007669"/>
    <property type="project" value="UniProtKB-SubCell"/>
</dbReference>
<reference evidence="7 9" key="1">
    <citation type="journal article" date="2020" name="Microorganisms">
        <title>Reliable Identification of Environmental Pseudomonas Isolates Using the rpoD Gene.</title>
        <authorList>
            <consortium name="The Broad Institute Genome Sequencing Platform"/>
            <person name="Girard L."/>
            <person name="Lood C."/>
            <person name="Rokni-Zadeh H."/>
            <person name="van Noort V."/>
            <person name="Lavigne R."/>
            <person name="De Mot R."/>
        </authorList>
    </citation>
    <scope>NUCLEOTIDE SEQUENCE</scope>
    <source>
        <strain evidence="7 9">SWRI102</strain>
    </source>
</reference>
<evidence type="ECO:0000313" key="7">
    <source>
        <dbReference type="EMBL" id="MBC3394559.1"/>
    </source>
</evidence>
<dbReference type="PANTHER" id="PTHR45138:SF9">
    <property type="entry name" value="DIGUANYLATE CYCLASE DGCM-RELATED"/>
    <property type="match status" value="1"/>
</dbReference>
<evidence type="ECO:0000256" key="3">
    <source>
        <dbReference type="ARBA" id="ARBA00012528"/>
    </source>
</evidence>
<dbReference type="InterPro" id="IPR029787">
    <property type="entry name" value="Nucleotide_cyclase"/>
</dbReference>
<evidence type="ECO:0000259" key="6">
    <source>
        <dbReference type="PROSITE" id="PS50887"/>
    </source>
</evidence>
<dbReference type="GO" id="GO:0052621">
    <property type="term" value="F:diguanylate cyclase activity"/>
    <property type="evidence" value="ECO:0007669"/>
    <property type="project" value="UniProtKB-EC"/>
</dbReference>
<evidence type="ECO:0000313" key="9">
    <source>
        <dbReference type="Proteomes" id="UP000659438"/>
    </source>
</evidence>
<proteinExistence type="predicted"/>
<reference evidence="8" key="3">
    <citation type="submission" date="2021-06" db="EMBL/GenBank/DDBJ databases">
        <title>Updating the genus Pseudomonas: Description of 43 new species and partition of the Pseudomonas putida group.</title>
        <authorList>
            <person name="Girard L."/>
            <person name="Lood C."/>
            <person name="Vandamme P."/>
            <person name="Rokni-Zadeh H."/>
            <person name="Van Noort V."/>
            <person name="Hofte M."/>
            <person name="Lavigne R."/>
            <person name="De Mot R."/>
        </authorList>
    </citation>
    <scope>NUCLEOTIDE SEQUENCE</scope>
    <source>
        <strain evidence="8">SWRI102</strain>
    </source>
</reference>
<dbReference type="InterPro" id="IPR050469">
    <property type="entry name" value="Diguanylate_Cyclase"/>
</dbReference>
<feature type="transmembrane region" description="Helical" evidence="5">
    <location>
        <begin position="181"/>
        <end position="201"/>
    </location>
</feature>
<dbReference type="Pfam" id="PF05227">
    <property type="entry name" value="CHASE3"/>
    <property type="match status" value="1"/>
</dbReference>
<protein>
    <recommendedName>
        <fullName evidence="3">diguanylate cyclase</fullName>
        <ecNumber evidence="3">2.7.7.65</ecNumber>
    </recommendedName>
</protein>
<dbReference type="FunFam" id="3.30.70.270:FF:000001">
    <property type="entry name" value="Diguanylate cyclase domain protein"/>
    <property type="match status" value="1"/>
</dbReference>
<dbReference type="SMART" id="SM00267">
    <property type="entry name" value="GGDEF"/>
    <property type="match status" value="1"/>
</dbReference>
<dbReference type="CDD" id="cd01949">
    <property type="entry name" value="GGDEF"/>
    <property type="match status" value="1"/>
</dbReference>
<dbReference type="SUPFAM" id="SSF55073">
    <property type="entry name" value="Nucleotide cyclase"/>
    <property type="match status" value="1"/>
</dbReference>
<dbReference type="InterPro" id="IPR007891">
    <property type="entry name" value="CHASE3"/>
</dbReference>
<dbReference type="EC" id="2.7.7.65" evidence="3"/>
<dbReference type="PROSITE" id="PS50887">
    <property type="entry name" value="GGDEF"/>
    <property type="match status" value="1"/>
</dbReference>
<accession>A0A923JPJ6</accession>
<dbReference type="EMBL" id="JABWQX020000001">
    <property type="protein sequence ID" value="MBV4552014.1"/>
    <property type="molecule type" value="Genomic_DNA"/>
</dbReference>
<dbReference type="Proteomes" id="UP000659438">
    <property type="component" value="Unassembled WGS sequence"/>
</dbReference>
<evidence type="ECO:0000256" key="1">
    <source>
        <dbReference type="ARBA" id="ARBA00001946"/>
    </source>
</evidence>
<comment type="caution">
    <text evidence="7">The sequence shown here is derived from an EMBL/GenBank/DDBJ whole genome shotgun (WGS) entry which is preliminary data.</text>
</comment>
<name>A0A923JPJ6_9PSED</name>
<organism evidence="7">
    <name type="scientific">Pseudomonas marvdashtae</name>
    <dbReference type="NCBI Taxonomy" id="2745500"/>
    <lineage>
        <taxon>Bacteria</taxon>
        <taxon>Pseudomonadati</taxon>
        <taxon>Pseudomonadota</taxon>
        <taxon>Gammaproteobacteria</taxon>
        <taxon>Pseudomonadales</taxon>
        <taxon>Pseudomonadaceae</taxon>
        <taxon>Pseudomonas</taxon>
    </lineage>
</organism>
<evidence type="ECO:0000256" key="2">
    <source>
        <dbReference type="ARBA" id="ARBA00004533"/>
    </source>
</evidence>
<dbReference type="AlphaFoldDB" id="A0A923JPJ6"/>
<dbReference type="CDD" id="cd19410">
    <property type="entry name" value="HK9-like_sensor"/>
    <property type="match status" value="1"/>
</dbReference>
<comment type="subcellular location">
    <subcellularLocation>
        <location evidence="2">Cell inner membrane</location>
    </subcellularLocation>
</comment>
<comment type="catalytic activity">
    <reaction evidence="4">
        <text>2 GTP = 3',3'-c-di-GMP + 2 diphosphate</text>
        <dbReference type="Rhea" id="RHEA:24898"/>
        <dbReference type="ChEBI" id="CHEBI:33019"/>
        <dbReference type="ChEBI" id="CHEBI:37565"/>
        <dbReference type="ChEBI" id="CHEBI:58805"/>
        <dbReference type="EC" id="2.7.7.65"/>
    </reaction>
</comment>
<dbReference type="SUPFAM" id="SSF55781">
    <property type="entry name" value="GAF domain-like"/>
    <property type="match status" value="1"/>
</dbReference>
<dbReference type="InterPro" id="IPR043128">
    <property type="entry name" value="Rev_trsase/Diguanyl_cyclase"/>
</dbReference>
<dbReference type="NCBIfam" id="TIGR00254">
    <property type="entry name" value="GGDEF"/>
    <property type="match status" value="1"/>
</dbReference>
<reference evidence="7" key="2">
    <citation type="submission" date="2020-07" db="EMBL/GenBank/DDBJ databases">
        <authorList>
            <person name="Lood C."/>
            <person name="Girard L."/>
        </authorList>
    </citation>
    <scope>NUCLEOTIDE SEQUENCE</scope>
    <source>
        <strain evidence="7">SWRI102</strain>
    </source>
</reference>
<feature type="domain" description="GGDEF" evidence="6">
    <location>
        <begin position="431"/>
        <end position="564"/>
    </location>
</feature>
<dbReference type="EMBL" id="JABWQX010000001">
    <property type="protein sequence ID" value="MBC3394559.1"/>
    <property type="molecule type" value="Genomic_DNA"/>
</dbReference>
<keyword evidence="5" id="KW-0812">Transmembrane</keyword>
<keyword evidence="5" id="KW-1133">Transmembrane helix</keyword>
<dbReference type="Pfam" id="PF00990">
    <property type="entry name" value="GGDEF"/>
    <property type="match status" value="1"/>
</dbReference>
<keyword evidence="9" id="KW-1185">Reference proteome</keyword>
<dbReference type="Gene3D" id="3.30.450.40">
    <property type="match status" value="1"/>
</dbReference>
<comment type="cofactor">
    <cofactor evidence="1">
        <name>Mg(2+)</name>
        <dbReference type="ChEBI" id="CHEBI:18420"/>
    </cofactor>
</comment>
<dbReference type="PANTHER" id="PTHR45138">
    <property type="entry name" value="REGULATORY COMPONENTS OF SENSORY TRANSDUCTION SYSTEM"/>
    <property type="match status" value="1"/>
</dbReference>
<evidence type="ECO:0000256" key="5">
    <source>
        <dbReference type="SAM" id="Phobius"/>
    </source>
</evidence>
<gene>
    <name evidence="8" type="ORF">HU742_012765</name>
    <name evidence="7" type="ORF">HU742_05020</name>
</gene>